<evidence type="ECO:0000313" key="2">
    <source>
        <dbReference type="EMBL" id="PZE17702.1"/>
    </source>
</evidence>
<feature type="transmembrane region" description="Helical" evidence="1">
    <location>
        <begin position="94"/>
        <end position="116"/>
    </location>
</feature>
<feature type="transmembrane region" description="Helical" evidence="1">
    <location>
        <begin position="123"/>
        <end position="140"/>
    </location>
</feature>
<keyword evidence="3" id="KW-1185">Reference proteome</keyword>
<name>A0A2W1NPZ8_9FLAO</name>
<feature type="transmembrane region" description="Helical" evidence="1">
    <location>
        <begin position="146"/>
        <end position="164"/>
    </location>
</feature>
<dbReference type="AlphaFoldDB" id="A0A2W1NPZ8"/>
<keyword evidence="1" id="KW-1133">Transmembrane helix</keyword>
<dbReference type="RefSeq" id="WP_111062662.1">
    <property type="nucleotide sequence ID" value="NZ_JBHUCU010000027.1"/>
</dbReference>
<reference evidence="2 3" key="1">
    <citation type="submission" date="2018-06" db="EMBL/GenBank/DDBJ databases">
        <title>The draft genome sequence of Crocinitomix sp. SM1701.</title>
        <authorList>
            <person name="Zhang X."/>
        </authorList>
    </citation>
    <scope>NUCLEOTIDE SEQUENCE [LARGE SCALE GENOMIC DNA]</scope>
    <source>
        <strain evidence="2 3">SM1701</strain>
    </source>
</reference>
<proteinExistence type="predicted"/>
<dbReference type="EMBL" id="QKSB01000003">
    <property type="protein sequence ID" value="PZE17702.1"/>
    <property type="molecule type" value="Genomic_DNA"/>
</dbReference>
<keyword evidence="1" id="KW-0472">Membrane</keyword>
<feature type="transmembrane region" description="Helical" evidence="1">
    <location>
        <begin position="25"/>
        <end position="49"/>
    </location>
</feature>
<dbReference type="Proteomes" id="UP000249248">
    <property type="component" value="Unassembled WGS sequence"/>
</dbReference>
<evidence type="ECO:0000313" key="3">
    <source>
        <dbReference type="Proteomes" id="UP000249248"/>
    </source>
</evidence>
<evidence type="ECO:0000256" key="1">
    <source>
        <dbReference type="SAM" id="Phobius"/>
    </source>
</evidence>
<sequence>MDSNLDTNNWEDDSHQSMKEQRGTFLLTLSILSWVWIGIQLISTLFTYMRGPGPLVDSLTLIEDATSEQSLDNPFMASLMEGSLDTIRKTIENFSAINIGNMIALLIGGLGVYMMFNLKKTGFGLYVLYCAGIAGVNIYFLGGFSFIFDAFISLAFIIMYGVNLKRMNA</sequence>
<organism evidence="2 3">
    <name type="scientific">Putridiphycobacter roseus</name>
    <dbReference type="NCBI Taxonomy" id="2219161"/>
    <lineage>
        <taxon>Bacteria</taxon>
        <taxon>Pseudomonadati</taxon>
        <taxon>Bacteroidota</taxon>
        <taxon>Flavobacteriia</taxon>
        <taxon>Flavobacteriales</taxon>
        <taxon>Crocinitomicaceae</taxon>
        <taxon>Putridiphycobacter</taxon>
    </lineage>
</organism>
<comment type="caution">
    <text evidence="2">The sequence shown here is derived from an EMBL/GenBank/DDBJ whole genome shotgun (WGS) entry which is preliminary data.</text>
</comment>
<accession>A0A2W1NPZ8</accession>
<gene>
    <name evidence="2" type="ORF">DNU06_07685</name>
</gene>
<dbReference type="OrthoDB" id="953972at2"/>
<keyword evidence="1" id="KW-0812">Transmembrane</keyword>
<protein>
    <submittedName>
        <fullName evidence="2">Uncharacterized protein</fullName>
    </submittedName>
</protein>